<accession>A0A934NX66</accession>
<dbReference type="EMBL" id="JAEMNV010000017">
    <property type="protein sequence ID" value="MBJ8342904.1"/>
    <property type="molecule type" value="Genomic_DNA"/>
</dbReference>
<dbReference type="InterPro" id="IPR058488">
    <property type="entry name" value="DUF8175"/>
</dbReference>
<organism evidence="3 4">
    <name type="scientific">Antrihabitans stalagmiti</name>
    <dbReference type="NCBI Taxonomy" id="2799499"/>
    <lineage>
        <taxon>Bacteria</taxon>
        <taxon>Bacillati</taxon>
        <taxon>Actinomycetota</taxon>
        <taxon>Actinomycetes</taxon>
        <taxon>Mycobacteriales</taxon>
        <taxon>Nocardiaceae</taxon>
        <taxon>Antrihabitans</taxon>
    </lineage>
</organism>
<keyword evidence="1" id="KW-0732">Signal</keyword>
<keyword evidence="4" id="KW-1185">Reference proteome</keyword>
<feature type="signal peptide" evidence="1">
    <location>
        <begin position="1"/>
        <end position="19"/>
    </location>
</feature>
<name>A0A934NX66_9NOCA</name>
<evidence type="ECO:0000259" key="2">
    <source>
        <dbReference type="Pfam" id="PF26526"/>
    </source>
</evidence>
<reference evidence="3" key="1">
    <citation type="submission" date="2020-12" db="EMBL/GenBank/DDBJ databases">
        <title>Antrihabitans popcorni sp. nov. and Antrihabitans auranticaus sp. nov., isolated from a larva cave.</title>
        <authorList>
            <person name="Lee S.D."/>
            <person name="Kim I.S."/>
        </authorList>
    </citation>
    <scope>NUCLEOTIDE SEQUENCE</scope>
    <source>
        <strain evidence="3">YC3-6</strain>
    </source>
</reference>
<evidence type="ECO:0000256" key="1">
    <source>
        <dbReference type="SAM" id="SignalP"/>
    </source>
</evidence>
<comment type="caution">
    <text evidence="3">The sequence shown here is derived from an EMBL/GenBank/DDBJ whole genome shotgun (WGS) entry which is preliminary data.</text>
</comment>
<evidence type="ECO:0000313" key="4">
    <source>
        <dbReference type="Proteomes" id="UP000655868"/>
    </source>
</evidence>
<dbReference type="AlphaFoldDB" id="A0A934NX66"/>
<protein>
    <recommendedName>
        <fullName evidence="2">DUF8175 domain-containing protein</fullName>
    </recommendedName>
</protein>
<feature type="chain" id="PRO_5038973467" description="DUF8175 domain-containing protein" evidence="1">
    <location>
        <begin position="20"/>
        <end position="211"/>
    </location>
</feature>
<dbReference type="PROSITE" id="PS51257">
    <property type="entry name" value="PROKAR_LIPOPROTEIN"/>
    <property type="match status" value="1"/>
</dbReference>
<dbReference type="Pfam" id="PF26526">
    <property type="entry name" value="DUF8175"/>
    <property type="match status" value="1"/>
</dbReference>
<proteinExistence type="predicted"/>
<feature type="domain" description="DUF8175" evidence="2">
    <location>
        <begin position="33"/>
        <end position="205"/>
    </location>
</feature>
<gene>
    <name evidence="3" type="ORF">JGU71_28840</name>
</gene>
<dbReference type="RefSeq" id="WP_199708605.1">
    <property type="nucleotide sequence ID" value="NZ_JAEMNV010000017.1"/>
</dbReference>
<evidence type="ECO:0000313" key="3">
    <source>
        <dbReference type="EMBL" id="MBJ8342904.1"/>
    </source>
</evidence>
<sequence length="211" mass="21715">MLRKSRLATVLISTGLTSALLVGCGDDTSGSDNPSATTSVDTAAAPTELTWSRWQGVQLPTSRVDGPRNVDGDVVSGYTNSPQGAVLAAVHGSIRLALSPDTSWPKVANAVAAPGVGRDTYAVNRALISIAAVPPGPAPMAVKGFRVDEYSPTRSVISVAVAQPNLPLTAAKQTVVWSGEDWKVLLPAPGSEVEPTTVSDLTGYTALEGPQ</sequence>
<dbReference type="Proteomes" id="UP000655868">
    <property type="component" value="Unassembled WGS sequence"/>
</dbReference>